<evidence type="ECO:0000313" key="11">
    <source>
        <dbReference type="Proteomes" id="UP000244915"/>
    </source>
</evidence>
<evidence type="ECO:0000256" key="8">
    <source>
        <dbReference type="PROSITE-ProRule" id="PRU00169"/>
    </source>
</evidence>
<dbReference type="CDD" id="cd16936">
    <property type="entry name" value="HATPase_RsbW-like"/>
    <property type="match status" value="1"/>
</dbReference>
<evidence type="ECO:0000256" key="4">
    <source>
        <dbReference type="ARBA" id="ARBA00022679"/>
    </source>
</evidence>
<evidence type="ECO:0000256" key="3">
    <source>
        <dbReference type="ARBA" id="ARBA00022553"/>
    </source>
</evidence>
<dbReference type="Pfam" id="PF00072">
    <property type="entry name" value="Response_reg"/>
    <property type="match status" value="1"/>
</dbReference>
<dbReference type="GO" id="GO:0005524">
    <property type="term" value="F:ATP binding"/>
    <property type="evidence" value="ECO:0007669"/>
    <property type="project" value="UniProtKB-KW"/>
</dbReference>
<dbReference type="SUPFAM" id="SSF55785">
    <property type="entry name" value="PYP-like sensor domain (PAS domain)"/>
    <property type="match status" value="1"/>
</dbReference>
<name>A0A2U8HIN2_9RHOB</name>
<keyword evidence="4" id="KW-0808">Transferase</keyword>
<dbReference type="SUPFAM" id="SSF55874">
    <property type="entry name" value="ATPase domain of HSP90 chaperone/DNA topoisomerase II/histidine kinase"/>
    <property type="match status" value="1"/>
</dbReference>
<dbReference type="SMART" id="SM00911">
    <property type="entry name" value="HWE_HK"/>
    <property type="match status" value="1"/>
</dbReference>
<dbReference type="PROSITE" id="PS50110">
    <property type="entry name" value="RESPONSE_REGULATORY"/>
    <property type="match status" value="1"/>
</dbReference>
<reference evidence="10 11" key="1">
    <citation type="submission" date="2017-06" db="EMBL/GenBank/DDBJ databases">
        <title>Yangia sp. YSBP01 complete genome sequence.</title>
        <authorList>
            <person name="Woo J.-H."/>
            <person name="Kim H.-S."/>
        </authorList>
    </citation>
    <scope>NUCLEOTIDE SEQUENCE [LARGE SCALE GENOMIC DNA]</scope>
    <source>
        <strain evidence="10 11">YSBP01</strain>
    </source>
</reference>
<evidence type="ECO:0000313" key="10">
    <source>
        <dbReference type="EMBL" id="AWI85581.1"/>
    </source>
</evidence>
<dbReference type="GO" id="GO:0004673">
    <property type="term" value="F:protein histidine kinase activity"/>
    <property type="evidence" value="ECO:0007669"/>
    <property type="project" value="UniProtKB-EC"/>
</dbReference>
<comment type="catalytic activity">
    <reaction evidence="1">
        <text>ATP + protein L-histidine = ADP + protein N-phospho-L-histidine.</text>
        <dbReference type="EC" id="2.7.13.3"/>
    </reaction>
</comment>
<dbReference type="Gene3D" id="3.40.50.2300">
    <property type="match status" value="1"/>
</dbReference>
<dbReference type="Pfam" id="PF07536">
    <property type="entry name" value="HWE_HK"/>
    <property type="match status" value="1"/>
</dbReference>
<keyword evidence="6 10" id="KW-0418">Kinase</keyword>
<evidence type="ECO:0000256" key="5">
    <source>
        <dbReference type="ARBA" id="ARBA00022741"/>
    </source>
</evidence>
<keyword evidence="5" id="KW-0547">Nucleotide-binding</keyword>
<dbReference type="Gene3D" id="3.30.450.40">
    <property type="match status" value="1"/>
</dbReference>
<dbReference type="InterPro" id="IPR011102">
    <property type="entry name" value="Sig_transdc_His_kinase_HWE"/>
</dbReference>
<evidence type="ECO:0000256" key="1">
    <source>
        <dbReference type="ARBA" id="ARBA00000085"/>
    </source>
</evidence>
<evidence type="ECO:0000256" key="2">
    <source>
        <dbReference type="ARBA" id="ARBA00012438"/>
    </source>
</evidence>
<dbReference type="InterPro" id="IPR036890">
    <property type="entry name" value="HATPase_C_sf"/>
</dbReference>
<sequence>MDFLAGDGEMASLIRETDWSEHPFGPSEEWPQSLRSALAICLNSAFPTAIYWGSDLRLLYNDAWAPIPGPRHPAALGAPAKEVWSDIWPIIEPQFSEVIRSGKGVFLQDNMLPMQRYGFEEETYWSYSFTPLRGEQGNIVGVWNTGSETTDNVIQRRNAEFLVKLNEALRGANSAQEGLRIAIERLGLHLSAVGVRLTVPAGAGESFEIAQSWTAPQAGLHADTNLPWISSAAEAELRGGRTLFLTRRDPDLDPQGRAYLDARRISNAIFVPWIVGGRLEQAMVLHWTRLRAYSVLDVSLVERVMDLVMGWVAREKTLAREAVMAQEIDHRARNMLAILRSTARLIKAGTVAEFREKLDERITSLSRTHGLLSRKKWEDVRLREVVEEEFSPYGSEIHQRVTLEGPCVPLDPNDAQMVAMLIHELTTNAVKHGALRTTEGTLRLRWTLATDGVLSLHWDENFPGDGAPEVASQGGGFGTQLLTRIAQDHFGGRIARTIGSGHLRYEITLPRGAWSARADAPQMEVGDAGPASSPRRAVMIVEDEPIIAMDLVGMMEHAGYAIFGQFASVAAGLTGTAESLPDLVLLDENLGGEKSTPLLDHLLARGVPVVIISGYDGEVRTGVPRLSKPISESELLSTIENL</sequence>
<dbReference type="SUPFAM" id="SSF55781">
    <property type="entry name" value="GAF domain-like"/>
    <property type="match status" value="1"/>
</dbReference>
<dbReference type="Gene3D" id="3.30.565.10">
    <property type="entry name" value="Histidine kinase-like ATPase, C-terminal domain"/>
    <property type="match status" value="1"/>
</dbReference>
<dbReference type="InterPro" id="IPR035965">
    <property type="entry name" value="PAS-like_dom_sf"/>
</dbReference>
<dbReference type="KEGG" id="ypac:CEW88_17850"/>
<organism evidence="10 11">
    <name type="scientific">Alloyangia pacifica</name>
    <dbReference type="NCBI Taxonomy" id="311180"/>
    <lineage>
        <taxon>Bacteria</taxon>
        <taxon>Pseudomonadati</taxon>
        <taxon>Pseudomonadota</taxon>
        <taxon>Alphaproteobacteria</taxon>
        <taxon>Rhodobacterales</taxon>
        <taxon>Roseobacteraceae</taxon>
        <taxon>Alloyangia</taxon>
    </lineage>
</organism>
<dbReference type="PANTHER" id="PTHR41523">
    <property type="entry name" value="TWO-COMPONENT SYSTEM SENSOR PROTEIN"/>
    <property type="match status" value="1"/>
</dbReference>
<dbReference type="EMBL" id="CP022190">
    <property type="protein sequence ID" value="AWI85581.1"/>
    <property type="molecule type" value="Genomic_DNA"/>
</dbReference>
<evidence type="ECO:0000256" key="7">
    <source>
        <dbReference type="ARBA" id="ARBA00022840"/>
    </source>
</evidence>
<feature type="modified residue" description="4-aspartylphosphate" evidence="8">
    <location>
        <position position="587"/>
    </location>
</feature>
<dbReference type="Gene3D" id="3.30.450.20">
    <property type="entry name" value="PAS domain"/>
    <property type="match status" value="1"/>
</dbReference>
<dbReference type="Proteomes" id="UP000244915">
    <property type="component" value="Chromosome 2"/>
</dbReference>
<evidence type="ECO:0000256" key="6">
    <source>
        <dbReference type="ARBA" id="ARBA00022777"/>
    </source>
</evidence>
<dbReference type="InterPro" id="IPR011006">
    <property type="entry name" value="CheY-like_superfamily"/>
</dbReference>
<feature type="domain" description="Response regulatory" evidence="9">
    <location>
        <begin position="537"/>
        <end position="642"/>
    </location>
</feature>
<evidence type="ECO:0000259" key="9">
    <source>
        <dbReference type="PROSITE" id="PS50110"/>
    </source>
</evidence>
<keyword evidence="3 8" id="KW-0597">Phosphoprotein</keyword>
<dbReference type="SMART" id="SM00448">
    <property type="entry name" value="REC"/>
    <property type="match status" value="1"/>
</dbReference>
<dbReference type="AlphaFoldDB" id="A0A2U8HIN2"/>
<protein>
    <recommendedName>
        <fullName evidence="2">histidine kinase</fullName>
        <ecNumber evidence="2">2.7.13.3</ecNumber>
    </recommendedName>
</protein>
<dbReference type="InterPro" id="IPR029016">
    <property type="entry name" value="GAF-like_dom_sf"/>
</dbReference>
<accession>A0A2U8HIN2</accession>
<dbReference type="GO" id="GO:0000160">
    <property type="term" value="P:phosphorelay signal transduction system"/>
    <property type="evidence" value="ECO:0007669"/>
    <property type="project" value="InterPro"/>
</dbReference>
<dbReference type="SUPFAM" id="SSF52172">
    <property type="entry name" value="CheY-like"/>
    <property type="match status" value="1"/>
</dbReference>
<proteinExistence type="predicted"/>
<keyword evidence="7" id="KW-0067">ATP-binding</keyword>
<gene>
    <name evidence="10" type="ORF">CEW88_17850</name>
</gene>
<dbReference type="PANTHER" id="PTHR41523:SF7">
    <property type="entry name" value="HISTIDINE KINASE"/>
    <property type="match status" value="1"/>
</dbReference>
<dbReference type="InterPro" id="IPR001789">
    <property type="entry name" value="Sig_transdc_resp-reg_receiver"/>
</dbReference>
<dbReference type="EC" id="2.7.13.3" evidence="2"/>